<dbReference type="InterPro" id="IPR002508">
    <property type="entry name" value="MurNAc-LAA_cat"/>
</dbReference>
<evidence type="ECO:0000256" key="1">
    <source>
        <dbReference type="ARBA" id="ARBA00001561"/>
    </source>
</evidence>
<evidence type="ECO:0000313" key="6">
    <source>
        <dbReference type="Proteomes" id="UP000291572"/>
    </source>
</evidence>
<dbReference type="CDD" id="cd02696">
    <property type="entry name" value="MurNAc-LAA"/>
    <property type="match status" value="1"/>
</dbReference>
<dbReference type="EC" id="3.5.1.28" evidence="2"/>
<evidence type="ECO:0000259" key="4">
    <source>
        <dbReference type="SMART" id="SM00646"/>
    </source>
</evidence>
<dbReference type="SMART" id="SM00646">
    <property type="entry name" value="Ami_3"/>
    <property type="match status" value="1"/>
</dbReference>
<dbReference type="AlphaFoldDB" id="A0A8G1ZC97"/>
<dbReference type="PANTHER" id="PTHR30404:SF0">
    <property type="entry name" value="N-ACETYLMURAMOYL-L-ALANINE AMIDASE AMIC"/>
    <property type="match status" value="1"/>
</dbReference>
<proteinExistence type="predicted"/>
<dbReference type="InterPro" id="IPR050695">
    <property type="entry name" value="N-acetylmuramoyl_amidase_3"/>
</dbReference>
<keyword evidence="3" id="KW-0378">Hydrolase</keyword>
<sequence length="311" mass="33894">MQAIETAFKLSWISRLISNALVMTHRQHSSMTFAGYFRALHRPFASVWSKGLVCVAIAAMPSHLAVAKANRQPPLVVIDAGHGGHDPGARSILGRYEHEVTLAIALAVRDRLSRSGKVRVALTRADNRFLSLLERRQFARKLGADLFLSIHADSSSNPNAKGATVYTLSESEAGNVARKLIARPNKGDVIRGADLTAMDSDSEFILFDMSQNMTLVRSSVFANILKEKLNGKSAVRPFHQFAAFAVLKAPDMPSALIETGYLTNQEDAERLFSKESQLSIAREISAAIDTYFSSDSERGYDASTPSPSIAG</sequence>
<dbReference type="Proteomes" id="UP000291572">
    <property type="component" value="Unassembled WGS sequence"/>
</dbReference>
<dbReference type="Pfam" id="PF01520">
    <property type="entry name" value="Amidase_3"/>
    <property type="match status" value="1"/>
</dbReference>
<evidence type="ECO:0000313" key="5">
    <source>
        <dbReference type="EMBL" id="RYM05606.1"/>
    </source>
</evidence>
<dbReference type="GO" id="GO:0009253">
    <property type="term" value="P:peptidoglycan catabolic process"/>
    <property type="evidence" value="ECO:0007669"/>
    <property type="project" value="InterPro"/>
</dbReference>
<gene>
    <name evidence="5" type="ORF">EWH12_21000</name>
</gene>
<accession>A0A8G1ZC97</accession>
<dbReference type="Gene3D" id="3.40.630.40">
    <property type="entry name" value="Zn-dependent exopeptidases"/>
    <property type="match status" value="1"/>
</dbReference>
<dbReference type="EMBL" id="SEOO01000073">
    <property type="protein sequence ID" value="RYM05606.1"/>
    <property type="molecule type" value="Genomic_DNA"/>
</dbReference>
<comment type="caution">
    <text evidence="5">The sequence shown here is derived from an EMBL/GenBank/DDBJ whole genome shotgun (WGS) entry which is preliminary data.</text>
</comment>
<name>A0A8G1ZC97_9SPHN</name>
<dbReference type="GO" id="GO:0030288">
    <property type="term" value="C:outer membrane-bounded periplasmic space"/>
    <property type="evidence" value="ECO:0007669"/>
    <property type="project" value="TreeGrafter"/>
</dbReference>
<dbReference type="OrthoDB" id="9806267at2"/>
<comment type="catalytic activity">
    <reaction evidence="1">
        <text>Hydrolyzes the link between N-acetylmuramoyl residues and L-amino acid residues in certain cell-wall glycopeptides.</text>
        <dbReference type="EC" id="3.5.1.28"/>
    </reaction>
</comment>
<dbReference type="GO" id="GO:0008745">
    <property type="term" value="F:N-acetylmuramoyl-L-alanine amidase activity"/>
    <property type="evidence" value="ECO:0007669"/>
    <property type="project" value="UniProtKB-EC"/>
</dbReference>
<organism evidence="5 6">
    <name type="scientific">Sphingobium cupriresistens</name>
    <dbReference type="NCBI Taxonomy" id="1132417"/>
    <lineage>
        <taxon>Bacteria</taxon>
        <taxon>Pseudomonadati</taxon>
        <taxon>Pseudomonadota</taxon>
        <taxon>Alphaproteobacteria</taxon>
        <taxon>Sphingomonadales</taxon>
        <taxon>Sphingomonadaceae</taxon>
        <taxon>Sphingobium</taxon>
    </lineage>
</organism>
<evidence type="ECO:0000256" key="2">
    <source>
        <dbReference type="ARBA" id="ARBA00011901"/>
    </source>
</evidence>
<dbReference type="PANTHER" id="PTHR30404">
    <property type="entry name" value="N-ACETYLMURAMOYL-L-ALANINE AMIDASE"/>
    <property type="match status" value="1"/>
</dbReference>
<feature type="domain" description="MurNAc-LAA" evidence="4">
    <location>
        <begin position="136"/>
        <end position="289"/>
    </location>
</feature>
<dbReference type="SUPFAM" id="SSF53187">
    <property type="entry name" value="Zn-dependent exopeptidases"/>
    <property type="match status" value="1"/>
</dbReference>
<reference evidence="5 6" key="1">
    <citation type="submission" date="2019-02" db="EMBL/GenBank/DDBJ databases">
        <authorList>
            <person name="Feng G."/>
        </authorList>
    </citation>
    <scope>NUCLEOTIDE SEQUENCE [LARGE SCALE GENOMIC DNA]</scope>
    <source>
        <strain evidence="5 6">CCTCC AB 2011146</strain>
    </source>
</reference>
<protein>
    <recommendedName>
        <fullName evidence="2">N-acetylmuramoyl-L-alanine amidase</fullName>
        <ecNumber evidence="2">3.5.1.28</ecNumber>
    </recommendedName>
</protein>
<evidence type="ECO:0000256" key="3">
    <source>
        <dbReference type="ARBA" id="ARBA00022801"/>
    </source>
</evidence>